<sequence>MQFQTAILSKKAGRAVNQDYAAYSELNNSGCWVVADGLGGHNAGEIAAKIAAESIIKVYNHHDDHPSIEQGIENAQKAIHEQQRLSAARKSMRTTIVVLTCLNDCAYWAHVGDSRLYHFRDGQLLVQTKDHSVCQALVNAGEITADQIRSHEDRNRLYRVLGAEGAAKPTVNKEGLPLQHGDAFLLCSDGFWEVVSEEEMQSTRLLASSAQEWLQMMEAVVIKRMTKKHDNYSAITILINKNKHIAMR</sequence>
<accession>A0ABW6JSS3</accession>
<keyword evidence="3" id="KW-1185">Reference proteome</keyword>
<gene>
    <name evidence="2" type="ORF">ACFYKT_00820</name>
</gene>
<dbReference type="Pfam" id="PF13672">
    <property type="entry name" value="PP2C_2"/>
    <property type="match status" value="1"/>
</dbReference>
<protein>
    <submittedName>
        <fullName evidence="2">PP2C family protein-serine/threonine phosphatase</fullName>
        <ecNumber evidence="2">3.1.3.16</ecNumber>
    </submittedName>
</protein>
<dbReference type="EC" id="3.1.3.16" evidence="2"/>
<feature type="domain" description="PPM-type phosphatase" evidence="1">
    <location>
        <begin position="4"/>
        <end position="239"/>
    </location>
</feature>
<dbReference type="SMART" id="SM00332">
    <property type="entry name" value="PP2Cc"/>
    <property type="match status" value="1"/>
</dbReference>
<name>A0ABW6JSS3_9BACI</name>
<dbReference type="RefSeq" id="WP_389214053.1">
    <property type="nucleotide sequence ID" value="NZ_JBIACJ010000001.1"/>
</dbReference>
<organism evidence="2 3">
    <name type="scientific">Cytobacillus mangrovibacter</name>
    <dbReference type="NCBI Taxonomy" id="3299024"/>
    <lineage>
        <taxon>Bacteria</taxon>
        <taxon>Bacillati</taxon>
        <taxon>Bacillota</taxon>
        <taxon>Bacilli</taxon>
        <taxon>Bacillales</taxon>
        <taxon>Bacillaceae</taxon>
        <taxon>Cytobacillus</taxon>
    </lineage>
</organism>
<evidence type="ECO:0000259" key="1">
    <source>
        <dbReference type="PROSITE" id="PS51746"/>
    </source>
</evidence>
<dbReference type="SUPFAM" id="SSF81606">
    <property type="entry name" value="PP2C-like"/>
    <property type="match status" value="1"/>
</dbReference>
<reference evidence="2 3" key="1">
    <citation type="submission" date="2024-08" db="EMBL/GenBank/DDBJ databases">
        <title>Two novel Cytobacillus novel species.</title>
        <authorList>
            <person name="Liu G."/>
        </authorList>
    </citation>
    <scope>NUCLEOTIDE SEQUENCE [LARGE SCALE GENOMIC DNA]</scope>
    <source>
        <strain evidence="2 3">FJAT-53684</strain>
    </source>
</reference>
<evidence type="ECO:0000313" key="2">
    <source>
        <dbReference type="EMBL" id="MFE8694894.1"/>
    </source>
</evidence>
<dbReference type="InterPro" id="IPR036457">
    <property type="entry name" value="PPM-type-like_dom_sf"/>
</dbReference>
<dbReference type="PROSITE" id="PS51746">
    <property type="entry name" value="PPM_2"/>
    <property type="match status" value="1"/>
</dbReference>
<dbReference type="CDD" id="cd00143">
    <property type="entry name" value="PP2Cc"/>
    <property type="match status" value="1"/>
</dbReference>
<dbReference type="Gene3D" id="3.60.40.10">
    <property type="entry name" value="PPM-type phosphatase domain"/>
    <property type="match status" value="1"/>
</dbReference>
<dbReference type="InterPro" id="IPR001932">
    <property type="entry name" value="PPM-type_phosphatase-like_dom"/>
</dbReference>
<comment type="caution">
    <text evidence="2">The sequence shown here is derived from an EMBL/GenBank/DDBJ whole genome shotgun (WGS) entry which is preliminary data.</text>
</comment>
<dbReference type="GO" id="GO:0004722">
    <property type="term" value="F:protein serine/threonine phosphatase activity"/>
    <property type="evidence" value="ECO:0007669"/>
    <property type="project" value="UniProtKB-EC"/>
</dbReference>
<keyword evidence="2" id="KW-0378">Hydrolase</keyword>
<evidence type="ECO:0000313" key="3">
    <source>
        <dbReference type="Proteomes" id="UP001601058"/>
    </source>
</evidence>
<proteinExistence type="predicted"/>
<dbReference type="Proteomes" id="UP001601058">
    <property type="component" value="Unassembled WGS sequence"/>
</dbReference>
<dbReference type="EMBL" id="JBIACJ010000001">
    <property type="protein sequence ID" value="MFE8694894.1"/>
    <property type="molecule type" value="Genomic_DNA"/>
</dbReference>
<dbReference type="SMART" id="SM00331">
    <property type="entry name" value="PP2C_SIG"/>
    <property type="match status" value="1"/>
</dbReference>